<protein>
    <recommendedName>
        <fullName evidence="4">Secreted protein</fullName>
    </recommendedName>
</protein>
<comment type="caution">
    <text evidence="2">The sequence shown here is derived from an EMBL/GenBank/DDBJ whole genome shotgun (WGS) entry which is preliminary data.</text>
</comment>
<keyword evidence="3" id="KW-1185">Reference proteome</keyword>
<proteinExistence type="predicted"/>
<evidence type="ECO:0008006" key="4">
    <source>
        <dbReference type="Google" id="ProtNLM"/>
    </source>
</evidence>
<dbReference type="EMBL" id="CAXAMN010026472">
    <property type="protein sequence ID" value="CAK9103346.1"/>
    <property type="molecule type" value="Genomic_DNA"/>
</dbReference>
<sequence length="63" mass="6898">MILRFRIAFITTILCSICSALDVHCDAVGSMGRRAAMDLFRTVSCNKVALRCHSSLPLLAQSL</sequence>
<accession>A0ABP0RVS7</accession>
<evidence type="ECO:0000313" key="3">
    <source>
        <dbReference type="Proteomes" id="UP001642484"/>
    </source>
</evidence>
<feature type="signal peptide" evidence="1">
    <location>
        <begin position="1"/>
        <end position="20"/>
    </location>
</feature>
<organism evidence="2 3">
    <name type="scientific">Durusdinium trenchii</name>
    <dbReference type="NCBI Taxonomy" id="1381693"/>
    <lineage>
        <taxon>Eukaryota</taxon>
        <taxon>Sar</taxon>
        <taxon>Alveolata</taxon>
        <taxon>Dinophyceae</taxon>
        <taxon>Suessiales</taxon>
        <taxon>Symbiodiniaceae</taxon>
        <taxon>Durusdinium</taxon>
    </lineage>
</organism>
<reference evidence="2 3" key="1">
    <citation type="submission" date="2024-02" db="EMBL/GenBank/DDBJ databases">
        <authorList>
            <person name="Chen Y."/>
            <person name="Shah S."/>
            <person name="Dougan E. K."/>
            <person name="Thang M."/>
            <person name="Chan C."/>
        </authorList>
    </citation>
    <scope>NUCLEOTIDE SEQUENCE [LARGE SCALE GENOMIC DNA]</scope>
</reference>
<gene>
    <name evidence="2" type="ORF">CCMP2556_LOCUS48539</name>
</gene>
<name>A0ABP0RVS7_9DINO</name>
<keyword evidence="1" id="KW-0732">Signal</keyword>
<feature type="chain" id="PRO_5045869058" description="Secreted protein" evidence="1">
    <location>
        <begin position="21"/>
        <end position="63"/>
    </location>
</feature>
<evidence type="ECO:0000313" key="2">
    <source>
        <dbReference type="EMBL" id="CAK9103346.1"/>
    </source>
</evidence>
<dbReference type="Proteomes" id="UP001642484">
    <property type="component" value="Unassembled WGS sequence"/>
</dbReference>
<evidence type="ECO:0000256" key="1">
    <source>
        <dbReference type="SAM" id="SignalP"/>
    </source>
</evidence>